<protein>
    <submittedName>
        <fullName evidence="2">Uncharacterized protein</fullName>
    </submittedName>
</protein>
<reference evidence="2" key="1">
    <citation type="submission" date="2023-01" db="EMBL/GenBank/DDBJ databases">
        <title>Genome assembly of the deep-sea coral Lophelia pertusa.</title>
        <authorList>
            <person name="Herrera S."/>
            <person name="Cordes E."/>
        </authorList>
    </citation>
    <scope>NUCLEOTIDE SEQUENCE</scope>
    <source>
        <strain evidence="2">USNM1676648</strain>
        <tissue evidence="2">Polyp</tissue>
    </source>
</reference>
<name>A0A9X0CR43_9CNID</name>
<dbReference type="AlphaFoldDB" id="A0A9X0CR43"/>
<dbReference type="Proteomes" id="UP001163046">
    <property type="component" value="Unassembled WGS sequence"/>
</dbReference>
<feature type="compositionally biased region" description="Basic and acidic residues" evidence="1">
    <location>
        <begin position="65"/>
        <end position="82"/>
    </location>
</feature>
<accession>A0A9X0CR43</accession>
<evidence type="ECO:0000313" key="2">
    <source>
        <dbReference type="EMBL" id="KAJ7372386.1"/>
    </source>
</evidence>
<dbReference type="EMBL" id="MU826837">
    <property type="protein sequence ID" value="KAJ7372386.1"/>
    <property type="molecule type" value="Genomic_DNA"/>
</dbReference>
<evidence type="ECO:0000313" key="3">
    <source>
        <dbReference type="Proteomes" id="UP001163046"/>
    </source>
</evidence>
<organism evidence="2 3">
    <name type="scientific">Desmophyllum pertusum</name>
    <dbReference type="NCBI Taxonomy" id="174260"/>
    <lineage>
        <taxon>Eukaryota</taxon>
        <taxon>Metazoa</taxon>
        <taxon>Cnidaria</taxon>
        <taxon>Anthozoa</taxon>
        <taxon>Hexacorallia</taxon>
        <taxon>Scleractinia</taxon>
        <taxon>Caryophylliina</taxon>
        <taxon>Caryophylliidae</taxon>
        <taxon>Desmophyllum</taxon>
    </lineage>
</organism>
<feature type="region of interest" description="Disordered" evidence="1">
    <location>
        <begin position="1"/>
        <end position="104"/>
    </location>
</feature>
<proteinExistence type="predicted"/>
<evidence type="ECO:0000256" key="1">
    <source>
        <dbReference type="SAM" id="MobiDB-lite"/>
    </source>
</evidence>
<feature type="compositionally biased region" description="Basic and acidic residues" evidence="1">
    <location>
        <begin position="7"/>
        <end position="28"/>
    </location>
</feature>
<keyword evidence="3" id="KW-1185">Reference proteome</keyword>
<comment type="caution">
    <text evidence="2">The sequence shown here is derived from an EMBL/GenBank/DDBJ whole genome shotgun (WGS) entry which is preliminary data.</text>
</comment>
<gene>
    <name evidence="2" type="ORF">OS493_019836</name>
</gene>
<sequence length="104" mass="11433">MGECSDATEKHLRRTREQPERPVVHPHQEAAGNPIGNMPATAPQSNAATLPVVEQPVSKSTPAKETPKKPGPDDQQKERKQDTSTPMTRTRSGRVIKAPSRFKD</sequence>